<evidence type="ECO:0000313" key="1">
    <source>
        <dbReference type="EMBL" id="CAB4128551.1"/>
    </source>
</evidence>
<gene>
    <name evidence="1" type="ORF">UFOVP110_44</name>
    <name evidence="2" type="ORF">UFOVP223_120</name>
</gene>
<dbReference type="EMBL" id="LR796220">
    <property type="protein sequence ID" value="CAB4128551.1"/>
    <property type="molecule type" value="Genomic_DNA"/>
</dbReference>
<sequence>MVNIIDEEGTRFSDPNDFNAQVREYAKVKATMEIMEARQKELREKLFAQIDSVGEEDDKGNIQLALDSEIEGIVRLEKQRRATRKLNELKADEIIEANGIGDEVYEMKRVINEDALMAAFYEEKISEAELDEMFPVNVTWALRTLKK</sequence>
<proteinExistence type="predicted"/>
<protein>
    <submittedName>
        <fullName evidence="2">Uncharacterized protein</fullName>
    </submittedName>
</protein>
<accession>A0A6J7WP72</accession>
<evidence type="ECO:0000313" key="2">
    <source>
        <dbReference type="EMBL" id="CAB5219706.1"/>
    </source>
</evidence>
<organism evidence="2">
    <name type="scientific">uncultured Caudovirales phage</name>
    <dbReference type="NCBI Taxonomy" id="2100421"/>
    <lineage>
        <taxon>Viruses</taxon>
        <taxon>Duplodnaviria</taxon>
        <taxon>Heunggongvirae</taxon>
        <taxon>Uroviricota</taxon>
        <taxon>Caudoviricetes</taxon>
        <taxon>Peduoviridae</taxon>
        <taxon>Maltschvirus</taxon>
        <taxon>Maltschvirus maltsch</taxon>
    </lineage>
</organism>
<name>A0A6J7WP72_9CAUD</name>
<dbReference type="EMBL" id="LR798276">
    <property type="protein sequence ID" value="CAB5219706.1"/>
    <property type="molecule type" value="Genomic_DNA"/>
</dbReference>
<reference evidence="2" key="1">
    <citation type="submission" date="2020-05" db="EMBL/GenBank/DDBJ databases">
        <authorList>
            <person name="Chiriac C."/>
            <person name="Salcher M."/>
            <person name="Ghai R."/>
            <person name="Kavagutti S V."/>
        </authorList>
    </citation>
    <scope>NUCLEOTIDE SEQUENCE</scope>
</reference>